<gene>
    <name evidence="2" type="ORF">NCTC11179_01904</name>
</gene>
<organism evidence="2 3">
    <name type="scientific">Myroides odoratus</name>
    <name type="common">Flavobacterium odoratum</name>
    <dbReference type="NCBI Taxonomy" id="256"/>
    <lineage>
        <taxon>Bacteria</taxon>
        <taxon>Pseudomonadati</taxon>
        <taxon>Bacteroidota</taxon>
        <taxon>Flavobacteriia</taxon>
        <taxon>Flavobacteriales</taxon>
        <taxon>Flavobacteriaceae</taxon>
        <taxon>Myroides</taxon>
    </lineage>
</organism>
<feature type="coiled-coil region" evidence="1">
    <location>
        <begin position="27"/>
        <end position="57"/>
    </location>
</feature>
<sequence>MNKEKQTQTSVEDKVEETVNKISPLHLAKLQESNQKLEQINQQAAELYQREFELKQAKNVLDGSNSEVLFERQKLINEFTQTYGRVNINPMTGEFQNME</sequence>
<reference evidence="2 3" key="1">
    <citation type="submission" date="2018-06" db="EMBL/GenBank/DDBJ databases">
        <authorList>
            <consortium name="Pathogen Informatics"/>
            <person name="Doyle S."/>
        </authorList>
    </citation>
    <scope>NUCLEOTIDE SEQUENCE [LARGE SCALE GENOMIC DNA]</scope>
    <source>
        <strain evidence="2 3">NCTC11179</strain>
    </source>
</reference>
<name>A0A378RRN4_MYROD</name>
<evidence type="ECO:0000313" key="2">
    <source>
        <dbReference type="EMBL" id="STZ28360.1"/>
    </source>
</evidence>
<accession>A0A378RRN4</accession>
<proteinExistence type="predicted"/>
<dbReference type="RefSeq" id="WP_115091671.1">
    <property type="nucleotide sequence ID" value="NZ_CP068107.1"/>
</dbReference>
<evidence type="ECO:0000256" key="1">
    <source>
        <dbReference type="SAM" id="Coils"/>
    </source>
</evidence>
<keyword evidence="1" id="KW-0175">Coiled coil</keyword>
<keyword evidence="3" id="KW-1185">Reference proteome</keyword>
<dbReference type="Proteomes" id="UP000255024">
    <property type="component" value="Unassembled WGS sequence"/>
</dbReference>
<evidence type="ECO:0000313" key="3">
    <source>
        <dbReference type="Proteomes" id="UP000255024"/>
    </source>
</evidence>
<dbReference type="AlphaFoldDB" id="A0A378RRN4"/>
<protein>
    <submittedName>
        <fullName evidence="2">Uncharacterized protein</fullName>
    </submittedName>
</protein>
<dbReference type="EMBL" id="UGQL01000001">
    <property type="protein sequence ID" value="STZ28360.1"/>
    <property type="molecule type" value="Genomic_DNA"/>
</dbReference>